<dbReference type="EMBL" id="CAICTM010000593">
    <property type="protein sequence ID" value="CAB9513473.1"/>
    <property type="molecule type" value="Genomic_DNA"/>
</dbReference>
<evidence type="ECO:0000313" key="3">
    <source>
        <dbReference type="Proteomes" id="UP001153069"/>
    </source>
</evidence>
<proteinExistence type="predicted"/>
<organism evidence="2 3">
    <name type="scientific">Seminavis robusta</name>
    <dbReference type="NCBI Taxonomy" id="568900"/>
    <lineage>
        <taxon>Eukaryota</taxon>
        <taxon>Sar</taxon>
        <taxon>Stramenopiles</taxon>
        <taxon>Ochrophyta</taxon>
        <taxon>Bacillariophyta</taxon>
        <taxon>Bacillariophyceae</taxon>
        <taxon>Bacillariophycidae</taxon>
        <taxon>Naviculales</taxon>
        <taxon>Naviculaceae</taxon>
        <taxon>Seminavis</taxon>
    </lineage>
</organism>
<feature type="compositionally biased region" description="Basic and acidic residues" evidence="1">
    <location>
        <begin position="118"/>
        <end position="128"/>
    </location>
</feature>
<protein>
    <submittedName>
        <fullName evidence="2">Uncharacterized protein</fullName>
    </submittedName>
</protein>
<feature type="region of interest" description="Disordered" evidence="1">
    <location>
        <begin position="1"/>
        <end position="198"/>
    </location>
</feature>
<name>A0A9N8HFU7_9STRA</name>
<feature type="compositionally biased region" description="Basic and acidic residues" evidence="1">
    <location>
        <begin position="87"/>
        <end position="103"/>
    </location>
</feature>
<feature type="compositionally biased region" description="Polar residues" evidence="1">
    <location>
        <begin position="170"/>
        <end position="185"/>
    </location>
</feature>
<evidence type="ECO:0000256" key="1">
    <source>
        <dbReference type="SAM" id="MobiDB-lite"/>
    </source>
</evidence>
<feature type="compositionally biased region" description="Low complexity" evidence="1">
    <location>
        <begin position="104"/>
        <end position="113"/>
    </location>
</feature>
<reference evidence="2" key="1">
    <citation type="submission" date="2020-06" db="EMBL/GenBank/DDBJ databases">
        <authorList>
            <consortium name="Plant Systems Biology data submission"/>
        </authorList>
    </citation>
    <scope>NUCLEOTIDE SEQUENCE</scope>
    <source>
        <strain evidence="2">D6</strain>
    </source>
</reference>
<evidence type="ECO:0000313" key="2">
    <source>
        <dbReference type="EMBL" id="CAB9513473.1"/>
    </source>
</evidence>
<feature type="compositionally biased region" description="Polar residues" evidence="1">
    <location>
        <begin position="32"/>
        <end position="49"/>
    </location>
</feature>
<feature type="compositionally biased region" description="Basic residues" evidence="1">
    <location>
        <begin position="129"/>
        <end position="147"/>
    </location>
</feature>
<dbReference type="Proteomes" id="UP001153069">
    <property type="component" value="Unassembled WGS sequence"/>
</dbReference>
<gene>
    <name evidence="2" type="ORF">SEMRO_594_G172370.1</name>
</gene>
<accession>A0A9N8HFU7</accession>
<comment type="caution">
    <text evidence="2">The sequence shown here is derived from an EMBL/GenBank/DDBJ whole genome shotgun (WGS) entry which is preliminary data.</text>
</comment>
<sequence>MATTSLGAAPPCRRSFGGKAGTWFTRRKPRNDTSTLKKTNGELSSQPNATIEWDHDKCRPIFKQAVPPSKEPSNEAEDAARNNTAVRKHDGINIRLDFSDGMEKTTTSTSPNESNEEAPTKPKDPFDSKKRHQKSYGIRSRNKKRQKKCSELNSLNDSDDDESYCVGMLSQPQDFQPLNNRGSTKNEPEEEDDNHTSTTIDTVTLARRVSTGSCLSLENKVEKDTFAFRDDDPVDDKKRTLVQSLCETPQTASLRVHREFFERLDRDHQLTIAAEPSTCRRLRRHETTGRSTYGVNSKKHLLTVAPKLTQEYNEYKVACEESNVTPIPKETFSANRSQYFESASELYDGFLDE</sequence>
<dbReference type="AlphaFoldDB" id="A0A9N8HFU7"/>
<keyword evidence="3" id="KW-1185">Reference proteome</keyword>